<evidence type="ECO:0000256" key="1">
    <source>
        <dbReference type="ARBA" id="ARBA00007274"/>
    </source>
</evidence>
<sequence length="134" mass="14073">MAARSVVREDARVWVGPGARLELGPEAKIGIRNVINVETSLTIGAGTELSWDVQILDTDFHDITDGEHRTLTRTLPVTIGEHVMIGARAMILKGVTIGDGAIIGAGSVVVHDVEPGTIVAGNPARSVGRTTGWS</sequence>
<dbReference type="InterPro" id="IPR011004">
    <property type="entry name" value="Trimer_LpxA-like_sf"/>
</dbReference>
<dbReference type="PANTHER" id="PTHR23416:SF23">
    <property type="entry name" value="ACETYLTRANSFERASE C18B11.09C-RELATED"/>
    <property type="match status" value="1"/>
</dbReference>
<dbReference type="Proteomes" id="UP000620591">
    <property type="component" value="Unassembled WGS sequence"/>
</dbReference>
<protein>
    <submittedName>
        <fullName evidence="4">Acyltransferase</fullName>
    </submittedName>
</protein>
<evidence type="ECO:0000313" key="4">
    <source>
        <dbReference type="EMBL" id="MBC9227576.1"/>
    </source>
</evidence>
<dbReference type="EMBL" id="JACTVM010000004">
    <property type="protein sequence ID" value="MBC9227576.1"/>
    <property type="molecule type" value="Genomic_DNA"/>
</dbReference>
<comment type="similarity">
    <text evidence="1">Belongs to the transferase hexapeptide repeat family.</text>
</comment>
<comment type="caution">
    <text evidence="4">The sequence shown here is derived from an EMBL/GenBank/DDBJ whole genome shotgun (WGS) entry which is preliminary data.</text>
</comment>
<evidence type="ECO:0000256" key="3">
    <source>
        <dbReference type="ARBA" id="ARBA00022737"/>
    </source>
</evidence>
<reference evidence="4" key="1">
    <citation type="submission" date="2020-09" db="EMBL/GenBank/DDBJ databases">
        <title>Novel species in genus Aeromicrobium.</title>
        <authorList>
            <person name="Zhang G."/>
        </authorList>
    </citation>
    <scope>NUCLEOTIDE SEQUENCE</scope>
    <source>
        <strain evidence="4">Zg-636</strain>
    </source>
</reference>
<proteinExistence type="inferred from homology"/>
<accession>A0A8I0EY07</accession>
<dbReference type="GO" id="GO:0008374">
    <property type="term" value="F:O-acyltransferase activity"/>
    <property type="evidence" value="ECO:0007669"/>
    <property type="project" value="TreeGrafter"/>
</dbReference>
<dbReference type="PROSITE" id="PS00101">
    <property type="entry name" value="HEXAPEP_TRANSFERASES"/>
    <property type="match status" value="1"/>
</dbReference>
<dbReference type="Gene3D" id="2.160.10.10">
    <property type="entry name" value="Hexapeptide repeat proteins"/>
    <property type="match status" value="1"/>
</dbReference>
<evidence type="ECO:0000313" key="5">
    <source>
        <dbReference type="Proteomes" id="UP000620591"/>
    </source>
</evidence>
<dbReference type="InterPro" id="IPR051159">
    <property type="entry name" value="Hexapeptide_acetyltransf"/>
</dbReference>
<gene>
    <name evidence="4" type="ORF">IBG24_14760</name>
</gene>
<dbReference type="PANTHER" id="PTHR23416">
    <property type="entry name" value="SIALIC ACID SYNTHASE-RELATED"/>
    <property type="match status" value="1"/>
</dbReference>
<dbReference type="GO" id="GO:0005829">
    <property type="term" value="C:cytosol"/>
    <property type="evidence" value="ECO:0007669"/>
    <property type="project" value="TreeGrafter"/>
</dbReference>
<keyword evidence="3" id="KW-0677">Repeat</keyword>
<keyword evidence="2 4" id="KW-0808">Transferase</keyword>
<organism evidence="4 5">
    <name type="scientific">Aeromicrobium senzhongii</name>
    <dbReference type="NCBI Taxonomy" id="2663859"/>
    <lineage>
        <taxon>Bacteria</taxon>
        <taxon>Bacillati</taxon>
        <taxon>Actinomycetota</taxon>
        <taxon>Actinomycetes</taxon>
        <taxon>Propionibacteriales</taxon>
        <taxon>Nocardioidaceae</taxon>
        <taxon>Aeromicrobium</taxon>
    </lineage>
</organism>
<dbReference type="InterPro" id="IPR018357">
    <property type="entry name" value="Hexapep_transf_CS"/>
</dbReference>
<keyword evidence="4" id="KW-0012">Acyltransferase</keyword>
<evidence type="ECO:0000256" key="2">
    <source>
        <dbReference type="ARBA" id="ARBA00022679"/>
    </source>
</evidence>
<name>A0A8I0EY07_9ACTN</name>
<dbReference type="Pfam" id="PF00132">
    <property type="entry name" value="Hexapep"/>
    <property type="match status" value="1"/>
</dbReference>
<dbReference type="SUPFAM" id="SSF51161">
    <property type="entry name" value="Trimeric LpxA-like enzymes"/>
    <property type="match status" value="1"/>
</dbReference>
<dbReference type="CDD" id="cd04647">
    <property type="entry name" value="LbH_MAT_like"/>
    <property type="match status" value="1"/>
</dbReference>
<dbReference type="InterPro" id="IPR001451">
    <property type="entry name" value="Hexapep"/>
</dbReference>
<dbReference type="AlphaFoldDB" id="A0A8I0EY07"/>